<name>A0AAN9ASE6_9CAEN</name>
<keyword evidence="3" id="KW-1185">Reference proteome</keyword>
<gene>
    <name evidence="2" type="ORF">V1264_008050</name>
</gene>
<organism evidence="2 3">
    <name type="scientific">Littorina saxatilis</name>
    <dbReference type="NCBI Taxonomy" id="31220"/>
    <lineage>
        <taxon>Eukaryota</taxon>
        <taxon>Metazoa</taxon>
        <taxon>Spiralia</taxon>
        <taxon>Lophotrochozoa</taxon>
        <taxon>Mollusca</taxon>
        <taxon>Gastropoda</taxon>
        <taxon>Caenogastropoda</taxon>
        <taxon>Littorinimorpha</taxon>
        <taxon>Littorinoidea</taxon>
        <taxon>Littorinidae</taxon>
        <taxon>Littorina</taxon>
    </lineage>
</organism>
<keyword evidence="1" id="KW-0812">Transmembrane</keyword>
<feature type="transmembrane region" description="Helical" evidence="1">
    <location>
        <begin position="90"/>
        <end position="111"/>
    </location>
</feature>
<reference evidence="2 3" key="1">
    <citation type="submission" date="2024-02" db="EMBL/GenBank/DDBJ databases">
        <title>Chromosome-scale genome assembly of the rough periwinkle Littorina saxatilis.</title>
        <authorList>
            <person name="De Jode A."/>
            <person name="Faria R."/>
            <person name="Formenti G."/>
            <person name="Sims Y."/>
            <person name="Smith T.P."/>
            <person name="Tracey A."/>
            <person name="Wood J.M.D."/>
            <person name="Zagrodzka Z.B."/>
            <person name="Johannesson K."/>
            <person name="Butlin R.K."/>
            <person name="Leder E.H."/>
        </authorList>
    </citation>
    <scope>NUCLEOTIDE SEQUENCE [LARGE SCALE GENOMIC DNA]</scope>
    <source>
        <strain evidence="2">Snail1</strain>
        <tissue evidence="2">Muscle</tissue>
    </source>
</reference>
<keyword evidence="1" id="KW-0472">Membrane</keyword>
<feature type="transmembrane region" description="Helical" evidence="1">
    <location>
        <begin position="60"/>
        <end position="78"/>
    </location>
</feature>
<dbReference type="AlphaFoldDB" id="A0AAN9ASE6"/>
<accession>A0AAN9ASE6</accession>
<evidence type="ECO:0000313" key="3">
    <source>
        <dbReference type="Proteomes" id="UP001374579"/>
    </source>
</evidence>
<evidence type="ECO:0000256" key="1">
    <source>
        <dbReference type="SAM" id="Phobius"/>
    </source>
</evidence>
<dbReference type="EMBL" id="JBAMIC010000021">
    <property type="protein sequence ID" value="KAK7092276.1"/>
    <property type="molecule type" value="Genomic_DNA"/>
</dbReference>
<protein>
    <submittedName>
        <fullName evidence="2">Uncharacterized protein</fullName>
    </submittedName>
</protein>
<proteinExistence type="predicted"/>
<evidence type="ECO:0000313" key="2">
    <source>
        <dbReference type="EMBL" id="KAK7092276.1"/>
    </source>
</evidence>
<dbReference type="Proteomes" id="UP001374579">
    <property type="component" value="Unassembled WGS sequence"/>
</dbReference>
<keyword evidence="1" id="KW-1133">Transmembrane helix</keyword>
<feature type="transmembrane region" description="Helical" evidence="1">
    <location>
        <begin position="132"/>
        <end position="156"/>
    </location>
</feature>
<sequence length="166" mass="18510">MTTANTPHPGYPAYYYGDSKGGSMSEISEVGIPMKRYGSQPSISAHSMGSRSMLYGSRRSLYSTYTVSGMSYILPVMTKSPNPYRRPMDNWPIAFCSVFFNPLFGIFAILLAEQSKIYYAKCDYMKASQYGVYAKGAAAGGMFCTVITLMLIIAIVCWDHFRYTGY</sequence>
<comment type="caution">
    <text evidence="2">The sequence shown here is derived from an EMBL/GenBank/DDBJ whole genome shotgun (WGS) entry which is preliminary data.</text>
</comment>